<accession>A0A2W4YIZ5</accession>
<dbReference type="AlphaFoldDB" id="A0A2W4YIZ5"/>
<feature type="compositionally biased region" description="Polar residues" evidence="1">
    <location>
        <begin position="25"/>
        <end position="37"/>
    </location>
</feature>
<reference evidence="2 3" key="2">
    <citation type="submission" date="2018-06" db="EMBL/GenBank/DDBJ databases">
        <title>Metagenomic assembly of (sub)arctic Cyanobacteria and their associated microbiome from non-axenic cultures.</title>
        <authorList>
            <person name="Baurain D."/>
        </authorList>
    </citation>
    <scope>NUCLEOTIDE SEQUENCE [LARGE SCALE GENOMIC DNA]</scope>
    <source>
        <strain evidence="2">ULC027bin1</strain>
    </source>
</reference>
<evidence type="ECO:0000256" key="1">
    <source>
        <dbReference type="SAM" id="MobiDB-lite"/>
    </source>
</evidence>
<protein>
    <submittedName>
        <fullName evidence="2">Uncharacterized protein</fullName>
    </submittedName>
</protein>
<feature type="compositionally biased region" description="Low complexity" evidence="1">
    <location>
        <begin position="14"/>
        <end position="24"/>
    </location>
</feature>
<evidence type="ECO:0000313" key="2">
    <source>
        <dbReference type="EMBL" id="PZO47161.1"/>
    </source>
</evidence>
<organism evidence="2 3">
    <name type="scientific">Phormidesmis priestleyi</name>
    <dbReference type="NCBI Taxonomy" id="268141"/>
    <lineage>
        <taxon>Bacteria</taxon>
        <taxon>Bacillati</taxon>
        <taxon>Cyanobacteriota</taxon>
        <taxon>Cyanophyceae</taxon>
        <taxon>Leptolyngbyales</taxon>
        <taxon>Leptolyngbyaceae</taxon>
        <taxon>Phormidesmis</taxon>
    </lineage>
</organism>
<name>A0A2W4YIZ5_9CYAN</name>
<reference evidence="3" key="1">
    <citation type="submission" date="2018-04" db="EMBL/GenBank/DDBJ databases">
        <authorList>
            <person name="Cornet L."/>
        </authorList>
    </citation>
    <scope>NUCLEOTIDE SEQUENCE [LARGE SCALE GENOMIC DNA]</scope>
</reference>
<evidence type="ECO:0000313" key="3">
    <source>
        <dbReference type="Proteomes" id="UP000249794"/>
    </source>
</evidence>
<sequence>MPNKDPRKSAQPNSQTKTQTQSSQAPNPQALNTASAVQSEVVAVTQQLAADVSADAYAIGQQSAEYVNQQAFTAFLQGFNEGAANAKNPFSQLRQQLSASKPQPITLLPVLGSTNTALPAASPPSA</sequence>
<gene>
    <name evidence="2" type="ORF">DCF15_19375</name>
</gene>
<feature type="region of interest" description="Disordered" evidence="1">
    <location>
        <begin position="1"/>
        <end position="37"/>
    </location>
</feature>
<proteinExistence type="predicted"/>
<dbReference type="EMBL" id="QBMP01000283">
    <property type="protein sequence ID" value="PZO47161.1"/>
    <property type="molecule type" value="Genomic_DNA"/>
</dbReference>
<comment type="caution">
    <text evidence="2">The sequence shown here is derived from an EMBL/GenBank/DDBJ whole genome shotgun (WGS) entry which is preliminary data.</text>
</comment>
<dbReference type="Proteomes" id="UP000249794">
    <property type="component" value="Unassembled WGS sequence"/>
</dbReference>